<sequence length="117" mass="12840">MLSSCLSNSGHAGVLFFGSTNGQKRNSSSTDHLAVLLLTMIDEQQRYVPFNLLRHSLIAPLVLIFSSSFRPRCLSLSLPQPTSLIPNMYVAVAWPAFAALSKQWNPYSLVGSCTKQP</sequence>
<proteinExistence type="predicted"/>
<dbReference type="EMBL" id="BTGU01000012">
    <property type="protein sequence ID" value="GMN40981.1"/>
    <property type="molecule type" value="Genomic_DNA"/>
</dbReference>
<keyword evidence="2" id="KW-1185">Reference proteome</keyword>
<dbReference type="Proteomes" id="UP001187192">
    <property type="component" value="Unassembled WGS sequence"/>
</dbReference>
<organism evidence="1 2">
    <name type="scientific">Ficus carica</name>
    <name type="common">Common fig</name>
    <dbReference type="NCBI Taxonomy" id="3494"/>
    <lineage>
        <taxon>Eukaryota</taxon>
        <taxon>Viridiplantae</taxon>
        <taxon>Streptophyta</taxon>
        <taxon>Embryophyta</taxon>
        <taxon>Tracheophyta</taxon>
        <taxon>Spermatophyta</taxon>
        <taxon>Magnoliopsida</taxon>
        <taxon>eudicotyledons</taxon>
        <taxon>Gunneridae</taxon>
        <taxon>Pentapetalae</taxon>
        <taxon>rosids</taxon>
        <taxon>fabids</taxon>
        <taxon>Rosales</taxon>
        <taxon>Moraceae</taxon>
        <taxon>Ficeae</taxon>
        <taxon>Ficus</taxon>
    </lineage>
</organism>
<accession>A0AA88ABT5</accession>
<protein>
    <submittedName>
        <fullName evidence="1">Uncharacterized protein</fullName>
    </submittedName>
</protein>
<dbReference type="Gramene" id="FCD_00019546-RA">
    <property type="protein sequence ID" value="FCD_00019546-RA:cds"/>
    <property type="gene ID" value="FCD_00019546"/>
</dbReference>
<comment type="caution">
    <text evidence="1">The sequence shown here is derived from an EMBL/GenBank/DDBJ whole genome shotgun (WGS) entry which is preliminary data.</text>
</comment>
<name>A0AA88ABT5_FICCA</name>
<gene>
    <name evidence="1" type="ORF">TIFTF001_010209</name>
</gene>
<reference evidence="1" key="1">
    <citation type="submission" date="2023-07" db="EMBL/GenBank/DDBJ databases">
        <title>draft genome sequence of fig (Ficus carica).</title>
        <authorList>
            <person name="Takahashi T."/>
            <person name="Nishimura K."/>
        </authorList>
    </citation>
    <scope>NUCLEOTIDE SEQUENCE</scope>
</reference>
<evidence type="ECO:0000313" key="1">
    <source>
        <dbReference type="EMBL" id="GMN40981.1"/>
    </source>
</evidence>
<dbReference type="AlphaFoldDB" id="A0AA88ABT5"/>
<evidence type="ECO:0000313" key="2">
    <source>
        <dbReference type="Proteomes" id="UP001187192"/>
    </source>
</evidence>